<evidence type="ECO:0000256" key="3">
    <source>
        <dbReference type="ARBA" id="ARBA00012438"/>
    </source>
</evidence>
<dbReference type="SUPFAM" id="SSF55785">
    <property type="entry name" value="PYP-like sensor domain (PAS domain)"/>
    <property type="match status" value="1"/>
</dbReference>
<evidence type="ECO:0000256" key="8">
    <source>
        <dbReference type="ARBA" id="ARBA00022777"/>
    </source>
</evidence>
<dbReference type="InterPro" id="IPR036097">
    <property type="entry name" value="HisK_dim/P_sf"/>
</dbReference>
<dbReference type="Gene3D" id="1.10.287.130">
    <property type="match status" value="1"/>
</dbReference>
<dbReference type="PROSITE" id="PS50112">
    <property type="entry name" value="PAS"/>
    <property type="match status" value="1"/>
</dbReference>
<dbReference type="InterPro" id="IPR003594">
    <property type="entry name" value="HATPase_dom"/>
</dbReference>
<keyword evidence="12" id="KW-0175">Coiled coil</keyword>
<reference evidence="18" key="1">
    <citation type="submission" date="2017-08" db="EMBL/GenBank/DDBJ databases">
        <authorList>
            <person name="Huang Z."/>
        </authorList>
    </citation>
    <scope>NUCLEOTIDE SEQUENCE [LARGE SCALE GENOMIC DNA]</scope>
    <source>
        <strain evidence="18">SA5d-4</strain>
    </source>
</reference>
<evidence type="ECO:0000256" key="12">
    <source>
        <dbReference type="SAM" id="Coils"/>
    </source>
</evidence>
<dbReference type="SMART" id="SM00388">
    <property type="entry name" value="HisKA"/>
    <property type="match status" value="1"/>
</dbReference>
<dbReference type="InterPro" id="IPR005467">
    <property type="entry name" value="His_kinase_dom"/>
</dbReference>
<keyword evidence="13" id="KW-1133">Transmembrane helix</keyword>
<feature type="domain" description="PAS" evidence="15">
    <location>
        <begin position="228"/>
        <end position="264"/>
    </location>
</feature>
<dbReference type="GO" id="GO:0005886">
    <property type="term" value="C:plasma membrane"/>
    <property type="evidence" value="ECO:0007669"/>
    <property type="project" value="UniProtKB-SubCell"/>
</dbReference>
<evidence type="ECO:0000256" key="9">
    <source>
        <dbReference type="ARBA" id="ARBA00022840"/>
    </source>
</evidence>
<keyword evidence="5" id="KW-0597">Phosphoprotein</keyword>
<dbReference type="CDD" id="cd00130">
    <property type="entry name" value="PAS"/>
    <property type="match status" value="1"/>
</dbReference>
<feature type="transmembrane region" description="Helical" evidence="13">
    <location>
        <begin position="147"/>
        <end position="167"/>
    </location>
</feature>
<gene>
    <name evidence="17" type="ORF">CIB95_06215</name>
</gene>
<feature type="coiled-coil region" evidence="12">
    <location>
        <begin position="211"/>
        <end position="238"/>
    </location>
</feature>
<comment type="catalytic activity">
    <reaction evidence="1">
        <text>ATP + protein L-histidine = ADP + protein N-phospho-L-histidine.</text>
        <dbReference type="EC" id="2.7.13.3"/>
    </reaction>
</comment>
<dbReference type="GO" id="GO:0016036">
    <property type="term" value="P:cellular response to phosphate starvation"/>
    <property type="evidence" value="ECO:0007669"/>
    <property type="project" value="TreeGrafter"/>
</dbReference>
<dbReference type="AlphaFoldDB" id="A0A263BXP2"/>
<dbReference type="CDD" id="cd06225">
    <property type="entry name" value="HAMP"/>
    <property type="match status" value="1"/>
</dbReference>
<dbReference type="NCBIfam" id="TIGR00229">
    <property type="entry name" value="sensory_box"/>
    <property type="match status" value="1"/>
</dbReference>
<dbReference type="Pfam" id="PF00672">
    <property type="entry name" value="HAMP"/>
    <property type="match status" value="1"/>
</dbReference>
<dbReference type="Proteomes" id="UP000217083">
    <property type="component" value="Unassembled WGS sequence"/>
</dbReference>
<dbReference type="GO" id="GO:0006355">
    <property type="term" value="P:regulation of DNA-templated transcription"/>
    <property type="evidence" value="ECO:0007669"/>
    <property type="project" value="InterPro"/>
</dbReference>
<dbReference type="InterPro" id="IPR000014">
    <property type="entry name" value="PAS"/>
</dbReference>
<evidence type="ECO:0000259" key="14">
    <source>
        <dbReference type="PROSITE" id="PS50109"/>
    </source>
</evidence>
<keyword evidence="10" id="KW-0902">Two-component regulatory system</keyword>
<dbReference type="PANTHER" id="PTHR45453:SF1">
    <property type="entry name" value="PHOSPHATE REGULON SENSOR PROTEIN PHOR"/>
    <property type="match status" value="1"/>
</dbReference>
<feature type="domain" description="HAMP" evidence="16">
    <location>
        <begin position="171"/>
        <end position="223"/>
    </location>
</feature>
<keyword evidence="9" id="KW-0067">ATP-binding</keyword>
<keyword evidence="18" id="KW-1185">Reference proteome</keyword>
<dbReference type="SUPFAM" id="SSF55874">
    <property type="entry name" value="ATPase domain of HSP90 chaperone/DNA topoisomerase II/histidine kinase"/>
    <property type="match status" value="1"/>
</dbReference>
<dbReference type="CDD" id="cd00082">
    <property type="entry name" value="HisKA"/>
    <property type="match status" value="1"/>
</dbReference>
<dbReference type="FunFam" id="1.10.287.130:FF:000001">
    <property type="entry name" value="Two-component sensor histidine kinase"/>
    <property type="match status" value="1"/>
</dbReference>
<keyword evidence="4" id="KW-1003">Cell membrane</keyword>
<dbReference type="SMART" id="SM00387">
    <property type="entry name" value="HATPase_c"/>
    <property type="match status" value="1"/>
</dbReference>
<keyword evidence="13" id="KW-0812">Transmembrane</keyword>
<accession>A0A263BXP2</accession>
<dbReference type="Gene3D" id="6.10.340.10">
    <property type="match status" value="1"/>
</dbReference>
<dbReference type="EMBL" id="NPIA01000002">
    <property type="protein sequence ID" value="OZM57946.1"/>
    <property type="molecule type" value="Genomic_DNA"/>
</dbReference>
<dbReference type="Gene3D" id="3.30.450.20">
    <property type="entry name" value="PAS domain"/>
    <property type="match status" value="1"/>
</dbReference>
<evidence type="ECO:0000256" key="11">
    <source>
        <dbReference type="ARBA" id="ARBA00023136"/>
    </source>
</evidence>
<evidence type="ECO:0000256" key="10">
    <source>
        <dbReference type="ARBA" id="ARBA00023012"/>
    </source>
</evidence>
<dbReference type="SUPFAM" id="SSF158472">
    <property type="entry name" value="HAMP domain-like"/>
    <property type="match status" value="1"/>
</dbReference>
<protein>
    <recommendedName>
        <fullName evidence="3">histidine kinase</fullName>
        <ecNumber evidence="3">2.7.13.3</ecNumber>
    </recommendedName>
</protein>
<dbReference type="InterPro" id="IPR004358">
    <property type="entry name" value="Sig_transdc_His_kin-like_C"/>
</dbReference>
<dbReference type="InterPro" id="IPR003661">
    <property type="entry name" value="HisK_dim/P_dom"/>
</dbReference>
<dbReference type="FunFam" id="3.30.565.10:FF:000006">
    <property type="entry name" value="Sensor histidine kinase WalK"/>
    <property type="match status" value="1"/>
</dbReference>
<dbReference type="InterPro" id="IPR031967">
    <property type="entry name" value="PhoR_single_Cache-like_dom"/>
</dbReference>
<dbReference type="Gene3D" id="3.30.565.10">
    <property type="entry name" value="Histidine kinase-like ATPase, C-terminal domain"/>
    <property type="match status" value="1"/>
</dbReference>
<evidence type="ECO:0000259" key="16">
    <source>
        <dbReference type="PROSITE" id="PS50885"/>
    </source>
</evidence>
<evidence type="ECO:0000313" key="17">
    <source>
        <dbReference type="EMBL" id="OZM57946.1"/>
    </source>
</evidence>
<dbReference type="GO" id="GO:0004721">
    <property type="term" value="F:phosphoprotein phosphatase activity"/>
    <property type="evidence" value="ECO:0007669"/>
    <property type="project" value="TreeGrafter"/>
</dbReference>
<dbReference type="PROSITE" id="PS50885">
    <property type="entry name" value="HAMP"/>
    <property type="match status" value="1"/>
</dbReference>
<dbReference type="PANTHER" id="PTHR45453">
    <property type="entry name" value="PHOSPHATE REGULON SENSOR PROTEIN PHOR"/>
    <property type="match status" value="1"/>
</dbReference>
<evidence type="ECO:0000256" key="6">
    <source>
        <dbReference type="ARBA" id="ARBA00022679"/>
    </source>
</evidence>
<dbReference type="InterPro" id="IPR036890">
    <property type="entry name" value="HATPase_C_sf"/>
</dbReference>
<dbReference type="SMART" id="SM00304">
    <property type="entry name" value="HAMP"/>
    <property type="match status" value="1"/>
</dbReference>
<dbReference type="Pfam" id="PF16736">
    <property type="entry name" value="sCache_like"/>
    <property type="match status" value="1"/>
</dbReference>
<evidence type="ECO:0000256" key="13">
    <source>
        <dbReference type="SAM" id="Phobius"/>
    </source>
</evidence>
<dbReference type="PRINTS" id="PR00344">
    <property type="entry name" value="BCTRLSENSOR"/>
</dbReference>
<evidence type="ECO:0000256" key="1">
    <source>
        <dbReference type="ARBA" id="ARBA00000085"/>
    </source>
</evidence>
<dbReference type="InterPro" id="IPR050351">
    <property type="entry name" value="BphY/WalK/GraS-like"/>
</dbReference>
<dbReference type="NCBIfam" id="NF046044">
    <property type="entry name" value="PnpS"/>
    <property type="match status" value="1"/>
</dbReference>
<keyword evidence="8" id="KW-0418">Kinase</keyword>
<feature type="domain" description="Histidine kinase" evidence="14">
    <location>
        <begin position="353"/>
        <end position="570"/>
    </location>
</feature>
<keyword evidence="11 13" id="KW-0472">Membrane</keyword>
<evidence type="ECO:0000259" key="15">
    <source>
        <dbReference type="PROSITE" id="PS50112"/>
    </source>
</evidence>
<dbReference type="GO" id="GO:0000155">
    <property type="term" value="F:phosphorelay sensor kinase activity"/>
    <property type="evidence" value="ECO:0007669"/>
    <property type="project" value="InterPro"/>
</dbReference>
<evidence type="ECO:0000256" key="5">
    <source>
        <dbReference type="ARBA" id="ARBA00022553"/>
    </source>
</evidence>
<dbReference type="Pfam" id="PF00989">
    <property type="entry name" value="PAS"/>
    <property type="match status" value="1"/>
</dbReference>
<evidence type="ECO:0000256" key="4">
    <source>
        <dbReference type="ARBA" id="ARBA00022475"/>
    </source>
</evidence>
<dbReference type="InterPro" id="IPR003660">
    <property type="entry name" value="HAMP_dom"/>
</dbReference>
<dbReference type="Pfam" id="PF02518">
    <property type="entry name" value="HATPase_c"/>
    <property type="match status" value="1"/>
</dbReference>
<dbReference type="GO" id="GO:0005524">
    <property type="term" value="F:ATP binding"/>
    <property type="evidence" value="ECO:0007669"/>
    <property type="project" value="UniProtKB-KW"/>
</dbReference>
<name>A0A263BXP2_9BACI</name>
<evidence type="ECO:0000256" key="7">
    <source>
        <dbReference type="ARBA" id="ARBA00022741"/>
    </source>
</evidence>
<evidence type="ECO:0000256" key="2">
    <source>
        <dbReference type="ARBA" id="ARBA00004651"/>
    </source>
</evidence>
<organism evidence="17 18">
    <name type="scientific">Lottiidibacillus patelloidae</name>
    <dbReference type="NCBI Taxonomy" id="2670334"/>
    <lineage>
        <taxon>Bacteria</taxon>
        <taxon>Bacillati</taxon>
        <taxon>Bacillota</taxon>
        <taxon>Bacilli</taxon>
        <taxon>Bacillales</taxon>
        <taxon>Bacillaceae</taxon>
        <taxon>Lottiidibacillus</taxon>
    </lineage>
</organism>
<reference evidence="17 18" key="2">
    <citation type="submission" date="2017-09" db="EMBL/GenBank/DDBJ databases">
        <title>Bacillus patelloidae sp. nov., isolated from the intestinal tract of a marine limpet.</title>
        <authorList>
            <person name="Liu R."/>
            <person name="Dong C."/>
            <person name="Shao Z."/>
        </authorList>
    </citation>
    <scope>NUCLEOTIDE SEQUENCE [LARGE SCALE GENOMIC DNA]</scope>
    <source>
        <strain evidence="17 18">SA5d-4</strain>
    </source>
</reference>
<dbReference type="SUPFAM" id="SSF47384">
    <property type="entry name" value="Homodimeric domain of signal transducing histidine kinase"/>
    <property type="match status" value="1"/>
</dbReference>
<proteinExistence type="predicted"/>
<keyword evidence="7" id="KW-0547">Nucleotide-binding</keyword>
<comment type="subcellular location">
    <subcellularLocation>
        <location evidence="2">Cell membrane</location>
        <topology evidence="2">Multi-pass membrane protein</topology>
    </subcellularLocation>
</comment>
<keyword evidence="6" id="KW-0808">Transferase</keyword>
<dbReference type="PROSITE" id="PS50109">
    <property type="entry name" value="HIS_KIN"/>
    <property type="match status" value="1"/>
</dbReference>
<dbReference type="RefSeq" id="WP_094923294.1">
    <property type="nucleotide sequence ID" value="NZ_NPIA01000002.1"/>
</dbReference>
<dbReference type="Pfam" id="PF00512">
    <property type="entry name" value="HisKA"/>
    <property type="match status" value="1"/>
</dbReference>
<sequence length="570" mass="64805">MAKIRSRMNLSFLLLFFIALFVIGLWVAHLFKVAYLTSFQDKLENESKIVAEYVNEIGLTSPTLPAKMKKLSDQLKTNVTIYSTDGNLINDTEAEVKYKFRSVEGFHEEVSSGVYYFSQPIKSGDVIEGYVHVYYEADTLRNYYKSIWTILFISLGVAYLGVLLISFRITKHIIKPIEDINRVALELANGNYEARTYEERLDETGELSKSINHLAHNLSKMTQEKEKQTNRLQTLIENMGSCLLLINEKGNVSLVNRAFTKTFGSYAKKWKKQNYKDVIPFEEITRLIEETFTFGGNVKKQVVIPIKIERKHFIIYSAPILNDEKEMQGVALLFHDITELKNLEDMRKDFVANVSHELKTPMTSIKGFAETLLDGTLENKEISEKFLGIILKETDRLQQLLQDLLELSKLEREDIQLVMNNVSLKDIAEESILMLKSKAEKKEIVISSTIDGNTRAVVDQARVKQVFLNLLNNAIAYTPDGGKISISLKESEKSITFKIQDTGIGIAKSQIPRIFERFYRIDKARSRQSGGTGLGLAIVKHIVEAHNGKIKVVSDEGKGTTFIISFPKKN</sequence>
<dbReference type="InterPro" id="IPR035965">
    <property type="entry name" value="PAS-like_dom_sf"/>
</dbReference>
<dbReference type="CDD" id="cd00075">
    <property type="entry name" value="HATPase"/>
    <property type="match status" value="1"/>
</dbReference>
<dbReference type="SMART" id="SM00091">
    <property type="entry name" value="PAS"/>
    <property type="match status" value="1"/>
</dbReference>
<evidence type="ECO:0000313" key="18">
    <source>
        <dbReference type="Proteomes" id="UP000217083"/>
    </source>
</evidence>
<comment type="caution">
    <text evidence="17">The sequence shown here is derived from an EMBL/GenBank/DDBJ whole genome shotgun (WGS) entry which is preliminary data.</text>
</comment>
<dbReference type="EC" id="2.7.13.3" evidence="3"/>
<dbReference type="InterPro" id="IPR013767">
    <property type="entry name" value="PAS_fold"/>
</dbReference>